<evidence type="ECO:0008006" key="2">
    <source>
        <dbReference type="Google" id="ProtNLM"/>
    </source>
</evidence>
<protein>
    <recommendedName>
        <fullName evidence="2">Exonuclease</fullName>
    </recommendedName>
</protein>
<reference evidence="1" key="1">
    <citation type="submission" date="2024-06" db="EMBL/GenBank/DDBJ databases">
        <authorList>
            <person name="Melgar S."/>
            <person name="Ryabinky S."/>
            <person name="Merugu K."/>
            <person name="Desisa B."/>
            <person name="Truong H."/>
            <person name="Jamal R."/>
            <person name="Sandhu A."/>
            <person name="Johnson A."/>
        </authorList>
    </citation>
    <scope>NUCLEOTIDE SEQUENCE</scope>
</reference>
<accession>A0AAU8KZ72</accession>
<sequence>MYASEILAVADSETLGRWDDAVVLSFAVTAANLTKAYTFQELLHDHTFFIKLEVKEQIALGRKVDKDTREWWYGNEKRNPVEAAREVSLYPKPEDVSIYQLADEIVKGCHRIGVEPKAVDWCDRNMFDLRKAQHIIEVTCKQPGREPWHYHNTFDIVSWLKGMGQTDRYAGVKAWELEGMLYHDPRHDAALDFLRVQKTLVDLHGLELKK</sequence>
<evidence type="ECO:0000313" key="1">
    <source>
        <dbReference type="EMBL" id="XCN28050.1"/>
    </source>
</evidence>
<organism evidence="1">
    <name type="scientific">Serratia phage Kevin</name>
    <dbReference type="NCBI Taxonomy" id="3161161"/>
    <lineage>
        <taxon>Viruses</taxon>
        <taxon>Duplodnaviria</taxon>
        <taxon>Heunggongvirae</taxon>
        <taxon>Uroviricota</taxon>
        <taxon>Caudoviricetes</taxon>
        <taxon>Pantevenvirales</taxon>
        <taxon>Ackermannviridae</taxon>
        <taxon>Miltonvirus</taxon>
    </lineage>
</organism>
<dbReference type="EMBL" id="PP869623">
    <property type="protein sequence ID" value="XCN28050.1"/>
    <property type="molecule type" value="Genomic_DNA"/>
</dbReference>
<proteinExistence type="predicted"/>
<name>A0AAU8KZ72_9CAUD</name>